<evidence type="ECO:0000259" key="2">
    <source>
        <dbReference type="PROSITE" id="PS51756"/>
    </source>
</evidence>
<organism evidence="3 4">
    <name type="scientific">Gracilibacillus thailandensis</name>
    <dbReference type="NCBI Taxonomy" id="563735"/>
    <lineage>
        <taxon>Bacteria</taxon>
        <taxon>Bacillati</taxon>
        <taxon>Bacillota</taxon>
        <taxon>Bacilli</taxon>
        <taxon>Bacillales</taxon>
        <taxon>Bacillaceae</taxon>
        <taxon>Gracilibacillus</taxon>
    </lineage>
</organism>
<sequence length="170" mass="19554">MSNWKVSIKEVNDFDQEIKRETTSIKEALHKVQRNIDEIINMQQFQGEVADAAKEYFQVLHETLLQALIGVFEQLEANITKHLQAYSDEVDSSSHAIIQANYLESEEHDILDTYRQLEHVQRDVERIIDSVSDLTTAQSPSTYHPLESKENSIRVMSKLSRKLSSYSLGS</sequence>
<dbReference type="EMBL" id="WJEE01000059">
    <property type="protein sequence ID" value="MRI68300.1"/>
    <property type="molecule type" value="Genomic_DNA"/>
</dbReference>
<comment type="caution">
    <text evidence="3">The sequence shown here is derived from an EMBL/GenBank/DDBJ whole genome shotgun (WGS) entry which is preliminary data.</text>
</comment>
<feature type="domain" description="LXG" evidence="2">
    <location>
        <begin position="2"/>
        <end position="170"/>
    </location>
</feature>
<evidence type="ECO:0000256" key="1">
    <source>
        <dbReference type="ARBA" id="ARBA00034117"/>
    </source>
</evidence>
<comment type="similarity">
    <text evidence="1">In the N-terminal section; belongs to the LXG family.</text>
</comment>
<dbReference type="AlphaFoldDB" id="A0A6N7R582"/>
<reference evidence="3 4" key="1">
    <citation type="submission" date="2019-10" db="EMBL/GenBank/DDBJ databases">
        <title>Gracilibacillus salitolerans sp. nov., a moderate halophile isolated from a saline soil in northwest China.</title>
        <authorList>
            <person name="Gan L."/>
        </authorList>
    </citation>
    <scope>NUCLEOTIDE SEQUENCE [LARGE SCALE GENOMIC DNA]</scope>
    <source>
        <strain evidence="3 4">TP2-8</strain>
    </source>
</reference>
<dbReference type="RefSeq" id="WP_153836796.1">
    <property type="nucleotide sequence ID" value="NZ_JBHUMW010000070.1"/>
</dbReference>
<evidence type="ECO:0000313" key="4">
    <source>
        <dbReference type="Proteomes" id="UP000435187"/>
    </source>
</evidence>
<dbReference type="Proteomes" id="UP000435187">
    <property type="component" value="Unassembled WGS sequence"/>
</dbReference>
<proteinExistence type="inferred from homology"/>
<dbReference type="Pfam" id="PF04740">
    <property type="entry name" value="LXG"/>
    <property type="match status" value="1"/>
</dbReference>
<name>A0A6N7R582_9BACI</name>
<dbReference type="PROSITE" id="PS51756">
    <property type="entry name" value="LXG"/>
    <property type="match status" value="1"/>
</dbReference>
<dbReference type="InterPro" id="IPR006829">
    <property type="entry name" value="LXG_dom"/>
</dbReference>
<protein>
    <recommendedName>
        <fullName evidence="2">LXG domain-containing protein</fullName>
    </recommendedName>
</protein>
<evidence type="ECO:0000313" key="3">
    <source>
        <dbReference type="EMBL" id="MRI68300.1"/>
    </source>
</evidence>
<keyword evidence="4" id="KW-1185">Reference proteome</keyword>
<gene>
    <name evidence="3" type="ORF">GH885_18490</name>
</gene>
<accession>A0A6N7R582</accession>